<evidence type="ECO:0000313" key="1">
    <source>
        <dbReference type="EMBL" id="TCP03781.1"/>
    </source>
</evidence>
<accession>A0A4R2MBU9</accession>
<sequence length="186" mass="20682">MAALRRRLVLALAAAVVLPGCAGLGPGRTLRVEAAELQRLAAREFPRRQRVLELVDLDVSALRLQLRPERQRVAASVDLSARERVFDVRADGRLDFDAALRWAAADQTLRLADVRVERLELDTRGERAPLPAERLAGLAAERALEGLVVWRLAPERAERLRRAGLVPERVEIEADALLVHFTDAPK</sequence>
<evidence type="ECO:0000313" key="2">
    <source>
        <dbReference type="Proteomes" id="UP000295106"/>
    </source>
</evidence>
<proteinExistence type="predicted"/>
<reference evidence="1 2" key="1">
    <citation type="submission" date="2019-03" db="EMBL/GenBank/DDBJ databases">
        <title>Genomic Encyclopedia of Type Strains, Phase IV (KMG-IV): sequencing the most valuable type-strain genomes for metagenomic binning, comparative biology and taxonomic classification.</title>
        <authorList>
            <person name="Goeker M."/>
        </authorList>
    </citation>
    <scope>NUCLEOTIDE SEQUENCE [LARGE SCALE GENOMIC DNA]</scope>
    <source>
        <strain evidence="1 2">DSM 1709</strain>
    </source>
</reference>
<gene>
    <name evidence="1" type="ORF">EV684_10325</name>
</gene>
<dbReference type="AlphaFoldDB" id="A0A4R2MBU9"/>
<name>A0A4R2MBU9_RUBGE</name>
<dbReference type="Proteomes" id="UP000295106">
    <property type="component" value="Unassembled WGS sequence"/>
</dbReference>
<dbReference type="Gene3D" id="3.15.10.40">
    <property type="entry name" value="Uncharacterised protein PF07273, DUF1439"/>
    <property type="match status" value="1"/>
</dbReference>
<dbReference type="EMBL" id="SLXD01000003">
    <property type="protein sequence ID" value="TCP03781.1"/>
    <property type="molecule type" value="Genomic_DNA"/>
</dbReference>
<comment type="caution">
    <text evidence="1">The sequence shown here is derived from an EMBL/GenBank/DDBJ whole genome shotgun (WGS) entry which is preliminary data.</text>
</comment>
<protein>
    <submittedName>
        <fullName evidence="1">Uncharacterized protein DUF1439</fullName>
    </submittedName>
</protein>
<organism evidence="1 2">
    <name type="scientific">Rubrivivax gelatinosus</name>
    <name type="common">Rhodocyclus gelatinosus</name>
    <name type="synonym">Rhodopseudomonas gelatinosa</name>
    <dbReference type="NCBI Taxonomy" id="28068"/>
    <lineage>
        <taxon>Bacteria</taxon>
        <taxon>Pseudomonadati</taxon>
        <taxon>Pseudomonadota</taxon>
        <taxon>Betaproteobacteria</taxon>
        <taxon>Burkholderiales</taxon>
        <taxon>Sphaerotilaceae</taxon>
        <taxon>Rubrivivax</taxon>
    </lineage>
</organism>